<dbReference type="EMBL" id="JANBVN010000006">
    <property type="protein sequence ID" value="KAJ9165163.1"/>
    <property type="molecule type" value="Genomic_DNA"/>
</dbReference>
<evidence type="ECO:0000256" key="7">
    <source>
        <dbReference type="ARBA" id="ARBA00022622"/>
    </source>
</evidence>
<evidence type="ECO:0000256" key="2">
    <source>
        <dbReference type="ARBA" id="ARBA00004613"/>
    </source>
</evidence>
<keyword evidence="11" id="KW-0472">Membrane</keyword>
<evidence type="ECO:0000256" key="4">
    <source>
        <dbReference type="ARBA" id="ARBA00022475"/>
    </source>
</evidence>
<proteinExistence type="inferred from homology"/>
<comment type="similarity">
    <text evidence="3">Belongs to the RBT5 family.</text>
</comment>
<dbReference type="GO" id="GO:0046872">
    <property type="term" value="F:metal ion binding"/>
    <property type="evidence" value="ECO:0007669"/>
    <property type="project" value="UniProtKB-UniRule"/>
</dbReference>
<dbReference type="GO" id="GO:0005576">
    <property type="term" value="C:extracellular region"/>
    <property type="evidence" value="ECO:0007669"/>
    <property type="project" value="UniProtKB-SubCell"/>
</dbReference>
<comment type="caution">
    <text evidence="18">The sequence shown here is derived from an EMBL/GenBank/DDBJ whole genome shotgun (WGS) entry which is preliminary data.</text>
</comment>
<keyword evidence="8 15" id="KW-0479">Metal-binding</keyword>
<keyword evidence="13" id="KW-0325">Glycoprotein</keyword>
<dbReference type="AlphaFoldDB" id="A0AA38RZZ1"/>
<comment type="subcellular location">
    <subcellularLocation>
        <location evidence="1">Cell membrane</location>
        <topology evidence="1">Lipid-anchor</topology>
        <topology evidence="1">GPI-anchor</topology>
    </subcellularLocation>
    <subcellularLocation>
        <location evidence="2">Secreted</location>
    </subcellularLocation>
</comment>
<organism evidence="18 19">
    <name type="scientific">Coniochaeta hoffmannii</name>
    <dbReference type="NCBI Taxonomy" id="91930"/>
    <lineage>
        <taxon>Eukaryota</taxon>
        <taxon>Fungi</taxon>
        <taxon>Dikarya</taxon>
        <taxon>Ascomycota</taxon>
        <taxon>Pezizomycotina</taxon>
        <taxon>Sordariomycetes</taxon>
        <taxon>Sordariomycetidae</taxon>
        <taxon>Coniochaetales</taxon>
        <taxon>Coniochaetaceae</taxon>
        <taxon>Coniochaeta</taxon>
    </lineage>
</organism>
<feature type="domain" description="CFEM" evidence="17">
    <location>
        <begin position="1"/>
        <end position="90"/>
    </location>
</feature>
<evidence type="ECO:0000256" key="3">
    <source>
        <dbReference type="ARBA" id="ARBA00010031"/>
    </source>
</evidence>
<dbReference type="InterPro" id="IPR051735">
    <property type="entry name" value="CFEM_domain"/>
</dbReference>
<feature type="disulfide bond" evidence="15">
    <location>
        <begin position="50"/>
        <end position="83"/>
    </location>
</feature>
<evidence type="ECO:0000256" key="15">
    <source>
        <dbReference type="PROSITE-ProRule" id="PRU01356"/>
    </source>
</evidence>
<evidence type="ECO:0000256" key="1">
    <source>
        <dbReference type="ARBA" id="ARBA00004609"/>
    </source>
</evidence>
<feature type="signal peptide" evidence="16">
    <location>
        <begin position="1"/>
        <end position="17"/>
    </location>
</feature>
<evidence type="ECO:0000259" key="17">
    <source>
        <dbReference type="PROSITE" id="PS52012"/>
    </source>
</evidence>
<dbReference type="Pfam" id="PF05730">
    <property type="entry name" value="CFEM"/>
    <property type="match status" value="1"/>
</dbReference>
<keyword evidence="14" id="KW-0449">Lipoprotein</keyword>
<evidence type="ECO:0000256" key="8">
    <source>
        <dbReference type="ARBA" id="ARBA00022723"/>
    </source>
</evidence>
<dbReference type="GO" id="GO:0005886">
    <property type="term" value="C:plasma membrane"/>
    <property type="evidence" value="ECO:0007669"/>
    <property type="project" value="UniProtKB-SubCell"/>
</dbReference>
<keyword evidence="5" id="KW-0964">Secreted</keyword>
<keyword evidence="7" id="KW-0336">GPI-anchor</keyword>
<comment type="caution">
    <text evidence="15">Lacks conserved residue(s) required for the propagation of feature annotation.</text>
</comment>
<sequence>MQSNHLMIALLATLVAAQDLSGLPACSAQCFTTALPKSKCADTTDFHCLCASKAFIDDVKKCAVKACKTKEQDITLDWARNECHDAGVGI</sequence>
<keyword evidence="6 15" id="KW-0349">Heme</keyword>
<evidence type="ECO:0000256" key="14">
    <source>
        <dbReference type="ARBA" id="ARBA00023288"/>
    </source>
</evidence>
<evidence type="ECO:0000256" key="13">
    <source>
        <dbReference type="ARBA" id="ARBA00023180"/>
    </source>
</evidence>
<keyword evidence="10 15" id="KW-0408">Iron</keyword>
<reference evidence="18" key="1">
    <citation type="submission" date="2022-07" db="EMBL/GenBank/DDBJ databases">
        <title>Fungi with potential for degradation of polypropylene.</title>
        <authorList>
            <person name="Gostincar C."/>
        </authorList>
    </citation>
    <scope>NUCLEOTIDE SEQUENCE</scope>
    <source>
        <strain evidence="18">EXF-13287</strain>
    </source>
</reference>
<evidence type="ECO:0000256" key="11">
    <source>
        <dbReference type="ARBA" id="ARBA00023136"/>
    </source>
</evidence>
<evidence type="ECO:0000256" key="10">
    <source>
        <dbReference type="ARBA" id="ARBA00023004"/>
    </source>
</evidence>
<keyword evidence="19" id="KW-1185">Reference proteome</keyword>
<evidence type="ECO:0000313" key="18">
    <source>
        <dbReference type="EMBL" id="KAJ9165163.1"/>
    </source>
</evidence>
<evidence type="ECO:0000313" key="19">
    <source>
        <dbReference type="Proteomes" id="UP001174691"/>
    </source>
</evidence>
<dbReference type="PANTHER" id="PTHR37928">
    <property type="entry name" value="CFEM DOMAIN PROTEIN (AFU_ORTHOLOGUE AFUA_6G14090)"/>
    <property type="match status" value="1"/>
</dbReference>
<feature type="chain" id="PRO_5041269130" description="CFEM domain-containing protein" evidence="16">
    <location>
        <begin position="18"/>
        <end position="90"/>
    </location>
</feature>
<protein>
    <recommendedName>
        <fullName evidence="17">CFEM domain-containing protein</fullName>
    </recommendedName>
</protein>
<keyword evidence="12 15" id="KW-1015">Disulfide bond</keyword>
<dbReference type="PANTHER" id="PTHR37928:SF2">
    <property type="entry name" value="GPI ANCHORED CFEM DOMAIN PROTEIN (AFU_ORTHOLOGUE AFUA_6G10580)"/>
    <property type="match status" value="1"/>
</dbReference>
<gene>
    <name evidence="18" type="ORF">NKR19_g670</name>
</gene>
<keyword evidence="9 16" id="KW-0732">Signal</keyword>
<evidence type="ECO:0000256" key="9">
    <source>
        <dbReference type="ARBA" id="ARBA00022729"/>
    </source>
</evidence>
<evidence type="ECO:0000256" key="16">
    <source>
        <dbReference type="SAM" id="SignalP"/>
    </source>
</evidence>
<evidence type="ECO:0000256" key="12">
    <source>
        <dbReference type="ARBA" id="ARBA00023157"/>
    </source>
</evidence>
<accession>A0AA38RZZ1</accession>
<dbReference type="GO" id="GO:0098552">
    <property type="term" value="C:side of membrane"/>
    <property type="evidence" value="ECO:0007669"/>
    <property type="project" value="UniProtKB-KW"/>
</dbReference>
<dbReference type="SMART" id="SM00747">
    <property type="entry name" value="CFEM"/>
    <property type="match status" value="1"/>
</dbReference>
<feature type="binding site" description="axial binding residue" evidence="15">
    <location>
        <position position="45"/>
    </location>
    <ligand>
        <name>heme</name>
        <dbReference type="ChEBI" id="CHEBI:30413"/>
    </ligand>
    <ligandPart>
        <name>Fe</name>
        <dbReference type="ChEBI" id="CHEBI:18248"/>
    </ligandPart>
</feature>
<keyword evidence="4" id="KW-1003">Cell membrane</keyword>
<dbReference type="PROSITE" id="PS52012">
    <property type="entry name" value="CFEM"/>
    <property type="match status" value="1"/>
</dbReference>
<dbReference type="Proteomes" id="UP001174691">
    <property type="component" value="Unassembled WGS sequence"/>
</dbReference>
<evidence type="ECO:0000256" key="6">
    <source>
        <dbReference type="ARBA" id="ARBA00022617"/>
    </source>
</evidence>
<name>A0AA38RZZ1_9PEZI</name>
<dbReference type="InterPro" id="IPR008427">
    <property type="entry name" value="Extracellular_membr_CFEM_dom"/>
</dbReference>
<evidence type="ECO:0000256" key="5">
    <source>
        <dbReference type="ARBA" id="ARBA00022525"/>
    </source>
</evidence>